<gene>
    <name evidence="6" type="ORF">GGX14DRAFT_549425</name>
</gene>
<dbReference type="PANTHER" id="PTHR43149">
    <property type="entry name" value="ENOYL-COA HYDRATASE"/>
    <property type="match status" value="1"/>
</dbReference>
<dbReference type="PANTHER" id="PTHR43149:SF1">
    <property type="entry name" value="DELTA(3,5)-DELTA(2,4)-DIENOYL-COA ISOMERASE, MITOCHONDRIAL"/>
    <property type="match status" value="1"/>
</dbReference>
<dbReference type="InterPro" id="IPR029045">
    <property type="entry name" value="ClpP/crotonase-like_dom_sf"/>
</dbReference>
<evidence type="ECO:0000256" key="1">
    <source>
        <dbReference type="ARBA" id="ARBA00005005"/>
    </source>
</evidence>
<protein>
    <submittedName>
        <fullName evidence="6">Delta2-dienoyl-CoA-isomerase</fullName>
    </submittedName>
</protein>
<evidence type="ECO:0000256" key="4">
    <source>
        <dbReference type="ARBA" id="ARBA00023098"/>
    </source>
</evidence>
<comment type="similarity">
    <text evidence="2">Belongs to the enoyl-CoA hydratase/isomerase family.</text>
</comment>
<dbReference type="GO" id="GO:0006631">
    <property type="term" value="P:fatty acid metabolic process"/>
    <property type="evidence" value="ECO:0007669"/>
    <property type="project" value="UniProtKB-KW"/>
</dbReference>
<accession>A0AAD6VUQ3</accession>
<organism evidence="6 7">
    <name type="scientific">Mycena pura</name>
    <dbReference type="NCBI Taxonomy" id="153505"/>
    <lineage>
        <taxon>Eukaryota</taxon>
        <taxon>Fungi</taxon>
        <taxon>Dikarya</taxon>
        <taxon>Basidiomycota</taxon>
        <taxon>Agaricomycotina</taxon>
        <taxon>Agaricomycetes</taxon>
        <taxon>Agaricomycetidae</taxon>
        <taxon>Agaricales</taxon>
        <taxon>Marasmiineae</taxon>
        <taxon>Mycenaceae</taxon>
        <taxon>Mycena</taxon>
    </lineage>
</organism>
<proteinExistence type="inferred from homology"/>
<dbReference type="SUPFAM" id="SSF52096">
    <property type="entry name" value="ClpP/crotonase"/>
    <property type="match status" value="1"/>
</dbReference>
<comment type="pathway">
    <text evidence="1">Lipid metabolism; fatty acid beta-oxidation.</text>
</comment>
<dbReference type="CDD" id="cd06558">
    <property type="entry name" value="crotonase-like"/>
    <property type="match status" value="1"/>
</dbReference>
<keyword evidence="5" id="KW-0413">Isomerase</keyword>
<dbReference type="Gene3D" id="3.90.226.10">
    <property type="entry name" value="2-enoyl-CoA Hydratase, Chain A, domain 1"/>
    <property type="match status" value="1"/>
</dbReference>
<reference evidence="6" key="1">
    <citation type="submission" date="2023-03" db="EMBL/GenBank/DDBJ databases">
        <title>Massive genome expansion in bonnet fungi (Mycena s.s.) driven by repeated elements and novel gene families across ecological guilds.</title>
        <authorList>
            <consortium name="Lawrence Berkeley National Laboratory"/>
            <person name="Harder C.B."/>
            <person name="Miyauchi S."/>
            <person name="Viragh M."/>
            <person name="Kuo A."/>
            <person name="Thoen E."/>
            <person name="Andreopoulos B."/>
            <person name="Lu D."/>
            <person name="Skrede I."/>
            <person name="Drula E."/>
            <person name="Henrissat B."/>
            <person name="Morin E."/>
            <person name="Kohler A."/>
            <person name="Barry K."/>
            <person name="LaButti K."/>
            <person name="Morin E."/>
            <person name="Salamov A."/>
            <person name="Lipzen A."/>
            <person name="Mereny Z."/>
            <person name="Hegedus B."/>
            <person name="Baldrian P."/>
            <person name="Stursova M."/>
            <person name="Weitz H."/>
            <person name="Taylor A."/>
            <person name="Grigoriev I.V."/>
            <person name="Nagy L.G."/>
            <person name="Martin F."/>
            <person name="Kauserud H."/>
        </authorList>
    </citation>
    <scope>NUCLEOTIDE SEQUENCE</scope>
    <source>
        <strain evidence="6">9144</strain>
    </source>
</reference>
<dbReference type="FunFam" id="1.10.12.10:FF:000004">
    <property type="entry name" value="Delta3,5-delta2,4-dienoyl-CoA isomerase"/>
    <property type="match status" value="1"/>
</dbReference>
<dbReference type="EMBL" id="JARJCW010000009">
    <property type="protein sequence ID" value="KAJ7220896.1"/>
    <property type="molecule type" value="Genomic_DNA"/>
</dbReference>
<dbReference type="InterPro" id="IPR001753">
    <property type="entry name" value="Enoyl-CoA_hydra/iso"/>
</dbReference>
<evidence type="ECO:0000313" key="7">
    <source>
        <dbReference type="Proteomes" id="UP001219525"/>
    </source>
</evidence>
<dbReference type="InterPro" id="IPR014748">
    <property type="entry name" value="Enoyl-CoA_hydra_C"/>
</dbReference>
<evidence type="ECO:0000256" key="5">
    <source>
        <dbReference type="ARBA" id="ARBA00023235"/>
    </source>
</evidence>
<evidence type="ECO:0000256" key="3">
    <source>
        <dbReference type="ARBA" id="ARBA00022832"/>
    </source>
</evidence>
<keyword evidence="3" id="KW-0276">Fatty acid metabolism</keyword>
<dbReference type="Pfam" id="PF00378">
    <property type="entry name" value="ECH_1"/>
    <property type="match status" value="2"/>
</dbReference>
<evidence type="ECO:0000256" key="2">
    <source>
        <dbReference type="ARBA" id="ARBA00005254"/>
    </source>
</evidence>
<dbReference type="GO" id="GO:0051750">
    <property type="term" value="F:delta(3,5)-delta(2,4)-dienoyl-CoA isomerase activity"/>
    <property type="evidence" value="ECO:0007669"/>
    <property type="project" value="TreeGrafter"/>
</dbReference>
<dbReference type="Gene3D" id="1.10.12.10">
    <property type="entry name" value="Lyase 2-enoyl-coa Hydratase, Chain A, domain 2"/>
    <property type="match status" value="1"/>
</dbReference>
<keyword evidence="7" id="KW-1185">Reference proteome</keyword>
<name>A0AAD6VUQ3_9AGAR</name>
<evidence type="ECO:0000313" key="6">
    <source>
        <dbReference type="EMBL" id="KAJ7220896.1"/>
    </source>
</evidence>
<comment type="caution">
    <text evidence="6">The sequence shown here is derived from an EMBL/GenBank/DDBJ whole genome shotgun (WGS) entry which is preliminary data.</text>
</comment>
<dbReference type="Proteomes" id="UP001219525">
    <property type="component" value="Unassembled WGS sequence"/>
</dbReference>
<keyword evidence="4" id="KW-0443">Lipid metabolism</keyword>
<dbReference type="GO" id="GO:0005739">
    <property type="term" value="C:mitochondrion"/>
    <property type="evidence" value="ECO:0007669"/>
    <property type="project" value="TreeGrafter"/>
</dbReference>
<dbReference type="AlphaFoldDB" id="A0AAD6VUQ3"/>
<sequence length="301" mass="31941">MAGFSSKWISVSEPSPHVLHVELSRKPVNAFSAEFWTEYGALFDRITREGRDVRALVLSSALPKLFSAGIDSASAALPAFLMATAAYLDCCLVADLGARDARADAARASLAIHQHITEFQHAIGAPARCPFPVIAAVHGLVVGLGIDIISACDIRLAAEGTQFTIKEVDVGLAADIGTLAYLPKITGNDSLLRELAYTARMFTAAEAARLGLLSTVVPGAREEVVAAALRLAATIAAKSPVAVSGTKRILTHARDHSVPENLEYTAAWNAAALHTDDIPESLRAARERRAPVFSPLQKSKL</sequence>
<dbReference type="InterPro" id="IPR045002">
    <property type="entry name" value="Ech1-like"/>
</dbReference>